<name>A0A371J492_9FIRM</name>
<keyword evidence="1" id="KW-0472">Membrane</keyword>
<evidence type="ECO:0000256" key="1">
    <source>
        <dbReference type="SAM" id="Phobius"/>
    </source>
</evidence>
<keyword evidence="1" id="KW-0812">Transmembrane</keyword>
<evidence type="ECO:0000313" key="2">
    <source>
        <dbReference type="EMBL" id="RDY27602.1"/>
    </source>
</evidence>
<gene>
    <name evidence="2" type="ORF">CHL78_009050</name>
</gene>
<feature type="transmembrane region" description="Helical" evidence="1">
    <location>
        <begin position="12"/>
        <end position="30"/>
    </location>
</feature>
<organism evidence="2 3">
    <name type="scientific">Romboutsia weinsteinii</name>
    <dbReference type="NCBI Taxonomy" id="2020949"/>
    <lineage>
        <taxon>Bacteria</taxon>
        <taxon>Bacillati</taxon>
        <taxon>Bacillota</taxon>
        <taxon>Clostridia</taxon>
        <taxon>Peptostreptococcales</taxon>
        <taxon>Peptostreptococcaceae</taxon>
        <taxon>Romboutsia</taxon>
    </lineage>
</organism>
<comment type="caution">
    <text evidence="2">The sequence shown here is derived from an EMBL/GenBank/DDBJ whole genome shotgun (WGS) entry which is preliminary data.</text>
</comment>
<keyword evidence="3" id="KW-1185">Reference proteome</keyword>
<keyword evidence="1" id="KW-1133">Transmembrane helix</keyword>
<accession>A0A371J492</accession>
<evidence type="ECO:0000313" key="3">
    <source>
        <dbReference type="Proteomes" id="UP000215694"/>
    </source>
</evidence>
<dbReference type="EMBL" id="NOJY02000012">
    <property type="protein sequence ID" value="RDY27602.1"/>
    <property type="molecule type" value="Genomic_DNA"/>
</dbReference>
<dbReference type="AlphaFoldDB" id="A0A371J492"/>
<protein>
    <submittedName>
        <fullName evidence="2">Uncharacterized protein</fullName>
    </submittedName>
</protein>
<proteinExistence type="predicted"/>
<dbReference type="Proteomes" id="UP000215694">
    <property type="component" value="Unassembled WGS sequence"/>
</dbReference>
<sequence length="73" mass="8249">MRTAKQLKKLRIIFVTNSAVLIFIYFVIVIKSDTNVDTNNIKKTTIVRNYNTKIQKSSNTIVLGQCTMGLNVA</sequence>
<reference evidence="2 3" key="1">
    <citation type="journal article" date="2017" name="Genome Announc.">
        <title>Draft Genome Sequence of Romboutsia weinsteinii sp. nov. Strain CCRI-19649(T) Isolated from Surface Water.</title>
        <authorList>
            <person name="Maheux A.F."/>
            <person name="Boudreau D.K."/>
            <person name="Berube E."/>
            <person name="Boissinot M."/>
            <person name="Cantin P."/>
            <person name="Raymond F."/>
            <person name="Corbeil J."/>
            <person name="Omar R.F."/>
            <person name="Bergeron M.G."/>
        </authorList>
    </citation>
    <scope>NUCLEOTIDE SEQUENCE [LARGE SCALE GENOMIC DNA]</scope>
    <source>
        <strain evidence="2 3">CCRI-19649</strain>
    </source>
</reference>